<comment type="caution">
    <text evidence="3">The sequence shown here is derived from an EMBL/GenBank/DDBJ whole genome shotgun (WGS) entry which is preliminary data.</text>
</comment>
<feature type="region of interest" description="Disordered" evidence="2">
    <location>
        <begin position="751"/>
        <end position="1022"/>
    </location>
</feature>
<gene>
    <name evidence="3" type="ORF">FHETE_484</name>
</gene>
<feature type="compositionally biased region" description="Polar residues" evidence="2">
    <location>
        <begin position="950"/>
        <end position="960"/>
    </location>
</feature>
<feature type="compositionally biased region" description="Acidic residues" evidence="2">
    <location>
        <begin position="773"/>
        <end position="782"/>
    </location>
</feature>
<evidence type="ECO:0000313" key="3">
    <source>
        <dbReference type="EMBL" id="KAF5680359.1"/>
    </source>
</evidence>
<accession>A0A8H5X441</accession>
<feature type="compositionally biased region" description="Acidic residues" evidence="2">
    <location>
        <begin position="662"/>
        <end position="710"/>
    </location>
</feature>
<feature type="compositionally biased region" description="Acidic residues" evidence="2">
    <location>
        <begin position="645"/>
        <end position="654"/>
    </location>
</feature>
<reference evidence="3 4" key="1">
    <citation type="submission" date="2020-05" db="EMBL/GenBank/DDBJ databases">
        <title>Identification and distribution of gene clusters putatively required for synthesis of sphingolipid metabolism inhibitors in phylogenetically diverse species of the filamentous fungus Fusarium.</title>
        <authorList>
            <person name="Kim H.-S."/>
            <person name="Busman M."/>
            <person name="Brown D.W."/>
            <person name="Divon H."/>
            <person name="Uhlig S."/>
            <person name="Proctor R.H."/>
        </authorList>
    </citation>
    <scope>NUCLEOTIDE SEQUENCE [LARGE SCALE GENOMIC DNA]</scope>
    <source>
        <strain evidence="3 4">NRRL 20693</strain>
    </source>
</reference>
<evidence type="ECO:0000256" key="1">
    <source>
        <dbReference type="SAM" id="Coils"/>
    </source>
</evidence>
<dbReference type="Proteomes" id="UP000567885">
    <property type="component" value="Unassembled WGS sequence"/>
</dbReference>
<organism evidence="3 4">
    <name type="scientific">Fusarium heterosporum</name>
    <dbReference type="NCBI Taxonomy" id="42747"/>
    <lineage>
        <taxon>Eukaryota</taxon>
        <taxon>Fungi</taxon>
        <taxon>Dikarya</taxon>
        <taxon>Ascomycota</taxon>
        <taxon>Pezizomycotina</taxon>
        <taxon>Sordariomycetes</taxon>
        <taxon>Hypocreomycetidae</taxon>
        <taxon>Hypocreales</taxon>
        <taxon>Nectriaceae</taxon>
        <taxon>Fusarium</taxon>
        <taxon>Fusarium heterosporum species complex</taxon>
    </lineage>
</organism>
<feature type="coiled-coil region" evidence="1">
    <location>
        <begin position="253"/>
        <end position="280"/>
    </location>
</feature>
<sequence length="1022" mass="113311">MSEGSVTGFDIDIVDLTSDEDHPALDNHGSATPAPQEIVLGLNGYGEAIRHMVNGPEAVDLMDIDEVDDLQSPQLSDEQSLFVEDVDNVSPGPPSPPSSDGSDSANDPDSSEEDSEDSDDDADDRVIQQDQSPINGGTPDGDDPDEDGSDNDGSDNDGSDNDGSDNSSSGNGDSENEPGPNNNRDDDSINDPDTVGDLQHGWKNAWAELDQCLEEEQIEVPDFHGNCIKTCLPLWLELAGHFRKYRNRFLRKRQELKDVKSRNRNRVAALNRRIRELERLLPKPRKTERTWPEICRQWLAFGECVGYLNWGDIYKLSCKEENMSWAFSETKRPNLHPYLKLRPPTDEEEAMAIGGEDESCSPQPRRGSFEIEQDNQPCHFNRLPEKLQVEILRLALVFDGELVHAISRLDPYYEPDSVHINCNNRMSLVNRFHIGHEPVSLTFSSIRPQRLLAPLMELTYKIDKKNKYTSRRTHDLAFLTEARRLKTIAIHLPESSVSYMRRKHEPPQIIQHMVEKTENQPNFRKNRALRTLQGVDYLYCLRGVSQITFWDYNKYLEAKHQVPVRDWTFVCDINESVRREKDQEQSRLSQLRNLAPMLGGLRPSSALAELLEAIVNPPVPPTGLLSPPPEDETLYPHPQSPVDLTSDDDGDSDVDGGSNTEDQSESEGSDGDDSDDGDDGGSDGEDDEGSDDGDDGDDGDSDDEDDDGFDGDSFGGHGGDDSAADFNHDNGQEEDDVVRYLGSRLEYEFEEHKYEPGQSNEVWSDNGTHYEIISDDEDEEDMPSPAADEHAEDMSEVANDDGEDISEAVDADADQAAMPPPPAPARHRVSEGPQGEQREQRDKSASLFVTSPERERQTPFTVKVETPPPSPPPPCTSPASGAPTDNNAVHDNATPPRETREESDLFASPTPYNQIVSQGGDRTSPIDLTRDLDLETPIPPSRSHSRSSPAGSQGQGQNKRSYGAFVSDSGDEDDADDANDANDANDGKDEDDCVVLESPPKRARRSDSTDDEDGQARQPQPS</sequence>
<feature type="compositionally biased region" description="Acidic residues" evidence="2">
    <location>
        <begin position="969"/>
        <end position="980"/>
    </location>
</feature>
<proteinExistence type="predicted"/>
<dbReference type="OrthoDB" id="3439669at2759"/>
<feature type="region of interest" description="Disordered" evidence="2">
    <location>
        <begin position="621"/>
        <end position="739"/>
    </location>
</feature>
<evidence type="ECO:0000256" key="2">
    <source>
        <dbReference type="SAM" id="MobiDB-lite"/>
    </source>
</evidence>
<keyword evidence="1" id="KW-0175">Coiled coil</keyword>
<feature type="compositionally biased region" description="Polar residues" evidence="2">
    <location>
        <begin position="757"/>
        <end position="767"/>
    </location>
</feature>
<feature type="compositionally biased region" description="Low complexity" evidence="2">
    <location>
        <begin position="98"/>
        <end position="108"/>
    </location>
</feature>
<feature type="compositionally biased region" description="Acidic residues" evidence="2">
    <location>
        <begin position="140"/>
        <end position="163"/>
    </location>
</feature>
<name>A0A8H5X441_FUSHE</name>
<evidence type="ECO:0000313" key="4">
    <source>
        <dbReference type="Proteomes" id="UP000567885"/>
    </source>
</evidence>
<feature type="region of interest" description="Disordered" evidence="2">
    <location>
        <begin position="65"/>
        <end position="198"/>
    </location>
</feature>
<keyword evidence="4" id="KW-1185">Reference proteome</keyword>
<feature type="compositionally biased region" description="Low complexity" evidence="2">
    <location>
        <begin position="164"/>
        <end position="179"/>
    </location>
</feature>
<feature type="compositionally biased region" description="Pro residues" evidence="2">
    <location>
        <begin position="866"/>
        <end position="876"/>
    </location>
</feature>
<protein>
    <recommendedName>
        <fullName evidence="5">Halomucin</fullName>
    </recommendedName>
</protein>
<feature type="compositionally biased region" description="Acidic residues" evidence="2">
    <location>
        <begin position="794"/>
        <end position="813"/>
    </location>
</feature>
<dbReference type="EMBL" id="JAAGWQ010000006">
    <property type="protein sequence ID" value="KAF5680359.1"/>
    <property type="molecule type" value="Genomic_DNA"/>
</dbReference>
<evidence type="ECO:0008006" key="5">
    <source>
        <dbReference type="Google" id="ProtNLM"/>
    </source>
</evidence>
<feature type="compositionally biased region" description="Polar residues" evidence="2">
    <location>
        <begin position="910"/>
        <end position="921"/>
    </location>
</feature>
<dbReference type="AlphaFoldDB" id="A0A8H5X441"/>
<feature type="compositionally biased region" description="Acidic residues" evidence="2">
    <location>
        <begin position="109"/>
        <end position="123"/>
    </location>
</feature>